<organism evidence="1 2">
    <name type="scientific">Streptomyces albiflavescens</name>
    <dbReference type="NCBI Taxonomy" id="1623582"/>
    <lineage>
        <taxon>Bacteria</taxon>
        <taxon>Bacillati</taxon>
        <taxon>Actinomycetota</taxon>
        <taxon>Actinomycetes</taxon>
        <taxon>Kitasatosporales</taxon>
        <taxon>Streptomycetaceae</taxon>
        <taxon>Streptomyces</taxon>
    </lineage>
</organism>
<dbReference type="AlphaFoldDB" id="A0A918CY54"/>
<evidence type="ECO:0000313" key="2">
    <source>
        <dbReference type="Proteomes" id="UP000600365"/>
    </source>
</evidence>
<evidence type="ECO:0000313" key="1">
    <source>
        <dbReference type="EMBL" id="GGN48611.1"/>
    </source>
</evidence>
<dbReference type="PANTHER" id="PTHR42305">
    <property type="entry name" value="MEMBRANE PROTEIN RV1733C-RELATED"/>
    <property type="match status" value="1"/>
</dbReference>
<dbReference type="Proteomes" id="UP000600365">
    <property type="component" value="Unassembled WGS sequence"/>
</dbReference>
<dbReference type="PANTHER" id="PTHR42305:SF1">
    <property type="entry name" value="MEMBRANE PROTEIN RV1733C-RELATED"/>
    <property type="match status" value="1"/>
</dbReference>
<dbReference type="InterPro" id="IPR039708">
    <property type="entry name" value="MT1774/Rv1733c-like"/>
</dbReference>
<name>A0A918CY54_9ACTN</name>
<dbReference type="EMBL" id="BMMM01000001">
    <property type="protein sequence ID" value="GGN48611.1"/>
    <property type="molecule type" value="Genomic_DNA"/>
</dbReference>
<proteinExistence type="predicted"/>
<dbReference type="RefSeq" id="WP_189183825.1">
    <property type="nucleotide sequence ID" value="NZ_BMMM01000001.1"/>
</dbReference>
<sequence length="146" mass="15933">MVPQPDESIAQLRHERHSVGAVLVESTAGAMTTGEGTTYDRVRAKVRWTSSDGSLRTGRALMDSGQKAGSKVVIWLDAKGQLTTEPSTASAAATEAPLFGAGAALAFGCLTYAAGRVAHWRLDQRRYEQWDREWDQFGPQWGHRTT</sequence>
<keyword evidence="2" id="KW-1185">Reference proteome</keyword>
<protein>
    <submittedName>
        <fullName evidence="1">Uncharacterized protein</fullName>
    </submittedName>
</protein>
<reference evidence="1 2" key="1">
    <citation type="journal article" date="2014" name="Int. J. Syst. Evol. Microbiol.">
        <title>Complete genome sequence of Corynebacterium casei LMG S-19264T (=DSM 44701T), isolated from a smear-ripened cheese.</title>
        <authorList>
            <consortium name="US DOE Joint Genome Institute (JGI-PGF)"/>
            <person name="Walter F."/>
            <person name="Albersmeier A."/>
            <person name="Kalinowski J."/>
            <person name="Ruckert C."/>
        </authorList>
    </citation>
    <scope>NUCLEOTIDE SEQUENCE [LARGE SCALE GENOMIC DNA]</scope>
    <source>
        <strain evidence="1 2">CGMCC 4.7111</strain>
    </source>
</reference>
<comment type="caution">
    <text evidence="1">The sequence shown here is derived from an EMBL/GenBank/DDBJ whole genome shotgun (WGS) entry which is preliminary data.</text>
</comment>
<accession>A0A918CY54</accession>
<gene>
    <name evidence="1" type="ORF">GCM10011579_001410</name>
</gene>